<reference evidence="1" key="1">
    <citation type="submission" date="2014-11" db="EMBL/GenBank/DDBJ databases">
        <authorList>
            <person name="Amaro Gonzalez C."/>
        </authorList>
    </citation>
    <scope>NUCLEOTIDE SEQUENCE</scope>
</reference>
<accession>A0A0E9V0J5</accession>
<proteinExistence type="predicted"/>
<dbReference type="EMBL" id="GBXM01037839">
    <property type="protein sequence ID" value="JAH70738.1"/>
    <property type="molecule type" value="Transcribed_RNA"/>
</dbReference>
<sequence length="32" mass="3837">MSAILFARHFDFLVGAWKFSLLKCLRLSNHKW</sequence>
<evidence type="ECO:0000313" key="1">
    <source>
        <dbReference type="EMBL" id="JAH70738.1"/>
    </source>
</evidence>
<organism evidence="1">
    <name type="scientific">Anguilla anguilla</name>
    <name type="common">European freshwater eel</name>
    <name type="synonym">Muraena anguilla</name>
    <dbReference type="NCBI Taxonomy" id="7936"/>
    <lineage>
        <taxon>Eukaryota</taxon>
        <taxon>Metazoa</taxon>
        <taxon>Chordata</taxon>
        <taxon>Craniata</taxon>
        <taxon>Vertebrata</taxon>
        <taxon>Euteleostomi</taxon>
        <taxon>Actinopterygii</taxon>
        <taxon>Neopterygii</taxon>
        <taxon>Teleostei</taxon>
        <taxon>Anguilliformes</taxon>
        <taxon>Anguillidae</taxon>
        <taxon>Anguilla</taxon>
    </lineage>
</organism>
<protein>
    <submittedName>
        <fullName evidence="1">Uncharacterized protein</fullName>
    </submittedName>
</protein>
<name>A0A0E9V0J5_ANGAN</name>
<dbReference type="AlphaFoldDB" id="A0A0E9V0J5"/>
<reference evidence="1" key="2">
    <citation type="journal article" date="2015" name="Fish Shellfish Immunol.">
        <title>Early steps in the European eel (Anguilla anguilla)-Vibrio vulnificus interaction in the gills: Role of the RtxA13 toxin.</title>
        <authorList>
            <person name="Callol A."/>
            <person name="Pajuelo D."/>
            <person name="Ebbesson L."/>
            <person name="Teles M."/>
            <person name="MacKenzie S."/>
            <person name="Amaro C."/>
        </authorList>
    </citation>
    <scope>NUCLEOTIDE SEQUENCE</scope>
</reference>